<feature type="transmembrane region" description="Helical" evidence="7">
    <location>
        <begin position="100"/>
        <end position="125"/>
    </location>
</feature>
<evidence type="ECO:0000256" key="4">
    <source>
        <dbReference type="ARBA" id="ARBA00022692"/>
    </source>
</evidence>
<evidence type="ECO:0000259" key="8">
    <source>
        <dbReference type="Pfam" id="PF04039"/>
    </source>
</evidence>
<evidence type="ECO:0000313" key="10">
    <source>
        <dbReference type="Proteomes" id="UP000198727"/>
    </source>
</evidence>
<keyword evidence="3" id="KW-1003">Cell membrane</keyword>
<comment type="subcellular location">
    <subcellularLocation>
        <location evidence="1">Cell membrane</location>
        <topology evidence="1">Multi-pass membrane protein</topology>
    </subcellularLocation>
</comment>
<feature type="domain" description="Na+/H+ antiporter MnhB subunit-related protein" evidence="8">
    <location>
        <begin position="38"/>
        <end position="160"/>
    </location>
</feature>
<dbReference type="GO" id="GO:0005886">
    <property type="term" value="C:plasma membrane"/>
    <property type="evidence" value="ECO:0007669"/>
    <property type="project" value="UniProtKB-SubCell"/>
</dbReference>
<dbReference type="PANTHER" id="PTHR33932">
    <property type="entry name" value="NA(+)/H(+) ANTIPORTER SUBUNIT B"/>
    <property type="match status" value="1"/>
</dbReference>
<dbReference type="OrthoDB" id="3436314at2"/>
<dbReference type="Pfam" id="PF04039">
    <property type="entry name" value="MnhB"/>
    <property type="match status" value="1"/>
</dbReference>
<evidence type="ECO:0000313" key="9">
    <source>
        <dbReference type="EMBL" id="SFQ73223.1"/>
    </source>
</evidence>
<keyword evidence="10" id="KW-1185">Reference proteome</keyword>
<dbReference type="PANTHER" id="PTHR33932:SF4">
    <property type="entry name" value="NA(+)_H(+) ANTIPORTER SUBUNIT B"/>
    <property type="match status" value="1"/>
</dbReference>
<organism evidence="9 10">
    <name type="scientific">Amycolatopsis arida</name>
    <dbReference type="NCBI Taxonomy" id="587909"/>
    <lineage>
        <taxon>Bacteria</taxon>
        <taxon>Bacillati</taxon>
        <taxon>Actinomycetota</taxon>
        <taxon>Actinomycetes</taxon>
        <taxon>Pseudonocardiales</taxon>
        <taxon>Pseudonocardiaceae</taxon>
        <taxon>Amycolatopsis</taxon>
    </lineage>
</organism>
<evidence type="ECO:0000256" key="6">
    <source>
        <dbReference type="ARBA" id="ARBA00023136"/>
    </source>
</evidence>
<proteinExistence type="inferred from homology"/>
<dbReference type="InterPro" id="IPR007182">
    <property type="entry name" value="MnhB"/>
</dbReference>
<evidence type="ECO:0000256" key="5">
    <source>
        <dbReference type="ARBA" id="ARBA00022989"/>
    </source>
</evidence>
<accession>A0A1I6AX57</accession>
<protein>
    <submittedName>
        <fullName evidence="9">Multicomponent Na+:H+ antiporter subunit B</fullName>
    </submittedName>
</protein>
<gene>
    <name evidence="9" type="ORF">SAMN05421810_11552</name>
</gene>
<dbReference type="Proteomes" id="UP000198727">
    <property type="component" value="Unassembled WGS sequence"/>
</dbReference>
<comment type="similarity">
    <text evidence="2">Belongs to the CPA3 antiporters (TC 2.A.63) subunit B family.</text>
</comment>
<evidence type="ECO:0000256" key="3">
    <source>
        <dbReference type="ARBA" id="ARBA00022475"/>
    </source>
</evidence>
<evidence type="ECO:0000256" key="1">
    <source>
        <dbReference type="ARBA" id="ARBA00004651"/>
    </source>
</evidence>
<name>A0A1I6AX57_9PSEU</name>
<keyword evidence="6 7" id="KW-0472">Membrane</keyword>
<feature type="transmembrane region" description="Helical" evidence="7">
    <location>
        <begin position="64"/>
        <end position="84"/>
    </location>
</feature>
<keyword evidence="4 7" id="KW-0812">Transmembrane</keyword>
<dbReference type="STRING" id="587909.SAMN05421810_11552"/>
<feature type="transmembrane region" description="Helical" evidence="7">
    <location>
        <begin position="40"/>
        <end position="58"/>
    </location>
</feature>
<reference evidence="10" key="1">
    <citation type="submission" date="2016-10" db="EMBL/GenBank/DDBJ databases">
        <authorList>
            <person name="Varghese N."/>
            <person name="Submissions S."/>
        </authorList>
    </citation>
    <scope>NUCLEOTIDE SEQUENCE [LARGE SCALE GENOMIC DNA]</scope>
    <source>
        <strain evidence="10">CGMCC 4.5579</strain>
    </source>
</reference>
<keyword evidence="5 7" id="KW-1133">Transmembrane helix</keyword>
<dbReference type="InterPro" id="IPR050622">
    <property type="entry name" value="CPA3_antiporter_subunitB"/>
</dbReference>
<dbReference type="EMBL" id="FOWW01000015">
    <property type="protein sequence ID" value="SFQ73223.1"/>
    <property type="molecule type" value="Genomic_DNA"/>
</dbReference>
<dbReference type="AlphaFoldDB" id="A0A1I6AX57"/>
<evidence type="ECO:0000256" key="7">
    <source>
        <dbReference type="SAM" id="Phobius"/>
    </source>
</evidence>
<sequence>MSGIDRGRGPWTEWDQPRERWLLTEGDDAAGRPRSLLLEVTARLVFPTVLLVSVYLVFAGHHHAGGGFSGGLVAGLGFVLRYLAGGGAELRAAMIIRPPVLIGLGLVVTVAVALVPALLGVPVLTSAEWHPRVPLLGELKVSTNQLFDIGVYLLILGVVLDLLRTLGAGIEARVLEHARERGAR</sequence>
<feature type="transmembrane region" description="Helical" evidence="7">
    <location>
        <begin position="145"/>
        <end position="163"/>
    </location>
</feature>
<evidence type="ECO:0000256" key="2">
    <source>
        <dbReference type="ARBA" id="ARBA00009425"/>
    </source>
</evidence>
<dbReference type="RefSeq" id="WP_092536878.1">
    <property type="nucleotide sequence ID" value="NZ_FOWW01000015.1"/>
</dbReference>